<gene>
    <name evidence="1" type="ORF">HYPSUDRAFT_143297</name>
</gene>
<dbReference type="OrthoDB" id="3247418at2759"/>
<dbReference type="EMBL" id="KN817574">
    <property type="protein sequence ID" value="KJA19784.1"/>
    <property type="molecule type" value="Genomic_DNA"/>
</dbReference>
<evidence type="ECO:0000313" key="1">
    <source>
        <dbReference type="EMBL" id="KJA19784.1"/>
    </source>
</evidence>
<name>A0A0D2NLN5_HYPSF</name>
<sequence length="213" mass="23826">GQLESTMFTAFTRATSLRRWIARPDCPPFIRECQTLFTQTFGGAVADFDSLNDEIAQSAFSSTPLELKTIISEPSVALRARHQHDNVGFSRASTHVGNSLIMHYPAGNFETDPIPGSIEYIIVKKNMEVLYAVRTQTPAPAGTVDPFRSYPHFPAKVYSQSLSSDLSLVQPTWVLSHYARWKLDEDRVVVLTLSRVSPFHAKLRGLTEQVTKL</sequence>
<feature type="non-terminal residue" evidence="1">
    <location>
        <position position="1"/>
    </location>
</feature>
<accession>A0A0D2NLN5</accession>
<proteinExistence type="predicted"/>
<dbReference type="AlphaFoldDB" id="A0A0D2NLN5"/>
<evidence type="ECO:0000313" key="2">
    <source>
        <dbReference type="Proteomes" id="UP000054270"/>
    </source>
</evidence>
<organism evidence="1 2">
    <name type="scientific">Hypholoma sublateritium (strain FD-334 SS-4)</name>
    <dbReference type="NCBI Taxonomy" id="945553"/>
    <lineage>
        <taxon>Eukaryota</taxon>
        <taxon>Fungi</taxon>
        <taxon>Dikarya</taxon>
        <taxon>Basidiomycota</taxon>
        <taxon>Agaricomycotina</taxon>
        <taxon>Agaricomycetes</taxon>
        <taxon>Agaricomycetidae</taxon>
        <taxon>Agaricales</taxon>
        <taxon>Agaricineae</taxon>
        <taxon>Strophariaceae</taxon>
        <taxon>Hypholoma</taxon>
    </lineage>
</organism>
<protein>
    <submittedName>
        <fullName evidence="1">Uncharacterized protein</fullName>
    </submittedName>
</protein>
<reference evidence="2" key="1">
    <citation type="submission" date="2014-04" db="EMBL/GenBank/DDBJ databases">
        <title>Evolutionary Origins and Diversification of the Mycorrhizal Mutualists.</title>
        <authorList>
            <consortium name="DOE Joint Genome Institute"/>
            <consortium name="Mycorrhizal Genomics Consortium"/>
            <person name="Kohler A."/>
            <person name="Kuo A."/>
            <person name="Nagy L.G."/>
            <person name="Floudas D."/>
            <person name="Copeland A."/>
            <person name="Barry K.W."/>
            <person name="Cichocki N."/>
            <person name="Veneault-Fourrey C."/>
            <person name="LaButti K."/>
            <person name="Lindquist E.A."/>
            <person name="Lipzen A."/>
            <person name="Lundell T."/>
            <person name="Morin E."/>
            <person name="Murat C."/>
            <person name="Riley R."/>
            <person name="Ohm R."/>
            <person name="Sun H."/>
            <person name="Tunlid A."/>
            <person name="Henrissat B."/>
            <person name="Grigoriev I.V."/>
            <person name="Hibbett D.S."/>
            <person name="Martin F."/>
        </authorList>
    </citation>
    <scope>NUCLEOTIDE SEQUENCE [LARGE SCALE GENOMIC DNA]</scope>
    <source>
        <strain evidence="2">FD-334 SS-4</strain>
    </source>
</reference>
<keyword evidence="2" id="KW-1185">Reference proteome</keyword>
<dbReference type="Proteomes" id="UP000054270">
    <property type="component" value="Unassembled WGS sequence"/>
</dbReference>